<gene>
    <name evidence="3" type="ORF">MRSR164_10385</name>
</gene>
<dbReference type="EMBL" id="MLBY01000004">
    <property type="protein sequence ID" value="MEE7457170.1"/>
    <property type="molecule type" value="Genomic_DNA"/>
</dbReference>
<evidence type="ECO:0000256" key="1">
    <source>
        <dbReference type="SAM" id="MobiDB-lite"/>
    </source>
</evidence>
<feature type="region of interest" description="Disordered" evidence="1">
    <location>
        <begin position="152"/>
        <end position="196"/>
    </location>
</feature>
<dbReference type="Proteomes" id="UP001349262">
    <property type="component" value="Unassembled WGS sequence"/>
</dbReference>
<dbReference type="InterPro" id="IPR006119">
    <property type="entry name" value="Resolv_N"/>
</dbReference>
<evidence type="ECO:0000259" key="2">
    <source>
        <dbReference type="SMART" id="SM00857"/>
    </source>
</evidence>
<comment type="caution">
    <text evidence="3">The sequence shown here is derived from an EMBL/GenBank/DDBJ whole genome shotgun (WGS) entry which is preliminary data.</text>
</comment>
<dbReference type="SUPFAM" id="SSF53041">
    <property type="entry name" value="Resolvase-like"/>
    <property type="match status" value="1"/>
</dbReference>
<organism evidence="3 4">
    <name type="scientific">Methylobacterium radiotolerans</name>
    <dbReference type="NCBI Taxonomy" id="31998"/>
    <lineage>
        <taxon>Bacteria</taxon>
        <taxon>Pseudomonadati</taxon>
        <taxon>Pseudomonadota</taxon>
        <taxon>Alphaproteobacteria</taxon>
        <taxon>Hyphomicrobiales</taxon>
        <taxon>Methylobacteriaceae</taxon>
        <taxon>Methylobacterium</taxon>
    </lineage>
</organism>
<dbReference type="InterPro" id="IPR036162">
    <property type="entry name" value="Resolvase-like_N_sf"/>
</dbReference>
<dbReference type="Gene3D" id="3.40.50.1390">
    <property type="entry name" value="Resolvase, N-terminal catalytic domain"/>
    <property type="match status" value="1"/>
</dbReference>
<proteinExistence type="predicted"/>
<dbReference type="SMART" id="SM00857">
    <property type="entry name" value="Resolvase"/>
    <property type="match status" value="1"/>
</dbReference>
<evidence type="ECO:0000313" key="3">
    <source>
        <dbReference type="EMBL" id="MEE7457170.1"/>
    </source>
</evidence>
<reference evidence="3 4" key="1">
    <citation type="journal article" date="2012" name="Genet. Mol. Biol.">
        <title>Analysis of 16S rRNA and mxaF genes revealing insights into Methylobacterium niche-specific plant association.</title>
        <authorList>
            <person name="Dourado M.N."/>
            <person name="Andreote F.D."/>
            <person name="Dini-Andreote F."/>
            <person name="Conti R."/>
            <person name="Araujo J.M."/>
            <person name="Araujo W.L."/>
        </authorList>
    </citation>
    <scope>NUCLEOTIDE SEQUENCE [LARGE SCALE GENOMIC DNA]</scope>
    <source>
        <strain evidence="3 4">SR1.6/4</strain>
    </source>
</reference>
<keyword evidence="4" id="KW-1185">Reference proteome</keyword>
<feature type="domain" description="Resolvase/invertase-type recombinase catalytic" evidence="2">
    <location>
        <begin position="6"/>
        <end position="145"/>
    </location>
</feature>
<accession>A0ABU7T9D6</accession>
<protein>
    <submittedName>
        <fullName evidence="3">Resolvase</fullName>
    </submittedName>
</protein>
<name>A0ABU7T9D6_9HYPH</name>
<feature type="compositionally biased region" description="Low complexity" evidence="1">
    <location>
        <begin position="173"/>
        <end position="183"/>
    </location>
</feature>
<sequence length="264" mass="28061">MPSDFFVSYLHAGLAGSDRSGSPLAAQRAAVARYVRGRGRLAGEVVETGADRRDSEQPGLREALTLCRLRGATLLMAELGAFSEDPAFLRHLSAELRRLDLRFAAADSPEASELTLGIMAALAEAEDRLGVSRTPETMARRHEFYARVTAEWRAQPPAGKGGTPASTSTSMPAAGTARPAAAADHGSLAAPAQRSRERAEQVAPILSEIRAAGALTLEQVANALNALGVPSARGNRWYPMQVTRVEKRLAAGREAHVVEHALHA</sequence>
<evidence type="ECO:0000313" key="4">
    <source>
        <dbReference type="Proteomes" id="UP001349262"/>
    </source>
</evidence>
<dbReference type="Pfam" id="PF00239">
    <property type="entry name" value="Resolvase"/>
    <property type="match status" value="1"/>
</dbReference>